<reference evidence="6" key="1">
    <citation type="submission" date="2022-06" db="EMBL/GenBank/DDBJ databases">
        <title>Draft genome sequences of Leminorella grimontii str. JCM5902.</title>
        <authorList>
            <person name="Wakabayashi Y."/>
            <person name="Kojima K."/>
        </authorList>
    </citation>
    <scope>NUCLEOTIDE SEQUENCE</scope>
    <source>
        <strain evidence="6">JCM 5902</strain>
    </source>
</reference>
<dbReference type="InterPro" id="IPR036937">
    <property type="entry name" value="Adhesion_dom_fimbrial_sf"/>
</dbReference>
<proteinExistence type="inferred from homology"/>
<keyword evidence="3" id="KW-0732">Signal</keyword>
<evidence type="ECO:0000256" key="4">
    <source>
        <dbReference type="ARBA" id="ARBA00023263"/>
    </source>
</evidence>
<evidence type="ECO:0000313" key="7">
    <source>
        <dbReference type="Proteomes" id="UP001058124"/>
    </source>
</evidence>
<evidence type="ECO:0000256" key="2">
    <source>
        <dbReference type="ARBA" id="ARBA00006671"/>
    </source>
</evidence>
<protein>
    <recommendedName>
        <fullName evidence="5">Fimbrial-type adhesion domain-containing protein</fullName>
    </recommendedName>
</protein>
<comment type="caution">
    <text evidence="6">The sequence shown here is derived from an EMBL/GenBank/DDBJ whole genome shotgun (WGS) entry which is preliminary data.</text>
</comment>
<evidence type="ECO:0000259" key="5">
    <source>
        <dbReference type="Pfam" id="PF00419"/>
    </source>
</evidence>
<organism evidence="6 7">
    <name type="scientific">Leminorella grimontii</name>
    <dbReference type="NCBI Taxonomy" id="82981"/>
    <lineage>
        <taxon>Bacteria</taxon>
        <taxon>Pseudomonadati</taxon>
        <taxon>Pseudomonadota</taxon>
        <taxon>Gammaproteobacteria</taxon>
        <taxon>Enterobacterales</taxon>
        <taxon>Budviciaceae</taxon>
        <taxon>Leminorella</taxon>
    </lineage>
</organism>
<dbReference type="GO" id="GO:0043709">
    <property type="term" value="P:cell adhesion involved in single-species biofilm formation"/>
    <property type="evidence" value="ECO:0007669"/>
    <property type="project" value="TreeGrafter"/>
</dbReference>
<keyword evidence="4" id="KW-0281">Fimbrium</keyword>
<dbReference type="EMBL" id="BRLH01000015">
    <property type="protein sequence ID" value="GKX57421.1"/>
    <property type="molecule type" value="Genomic_DNA"/>
</dbReference>
<dbReference type="InterPro" id="IPR000259">
    <property type="entry name" value="Adhesion_dom_fimbrial"/>
</dbReference>
<dbReference type="Pfam" id="PF00419">
    <property type="entry name" value="Fimbrial"/>
    <property type="match status" value="1"/>
</dbReference>
<comment type="similarity">
    <text evidence="2">Belongs to the fimbrial protein family.</text>
</comment>
<dbReference type="SUPFAM" id="SSF49401">
    <property type="entry name" value="Bacterial adhesins"/>
    <property type="match status" value="1"/>
</dbReference>
<dbReference type="GO" id="GO:0009289">
    <property type="term" value="C:pilus"/>
    <property type="evidence" value="ECO:0007669"/>
    <property type="project" value="UniProtKB-SubCell"/>
</dbReference>
<name>A0AAV5N997_9GAMM</name>
<gene>
    <name evidence="6" type="ORF">SOASR030_35330</name>
</gene>
<dbReference type="InterPro" id="IPR050263">
    <property type="entry name" value="Bact_Fimbrial_Adh_Pro"/>
</dbReference>
<dbReference type="PANTHER" id="PTHR33420">
    <property type="entry name" value="FIMBRIAL SUBUNIT ELFA-RELATED"/>
    <property type="match status" value="1"/>
</dbReference>
<keyword evidence="7" id="KW-1185">Reference proteome</keyword>
<comment type="subcellular location">
    <subcellularLocation>
        <location evidence="1">Fimbrium</location>
    </subcellularLocation>
</comment>
<dbReference type="Gene3D" id="2.60.40.1090">
    <property type="entry name" value="Fimbrial-type adhesion domain"/>
    <property type="match status" value="1"/>
</dbReference>
<accession>A0AAV5N997</accession>
<dbReference type="InterPro" id="IPR008966">
    <property type="entry name" value="Adhesion_dom_sf"/>
</dbReference>
<dbReference type="Proteomes" id="UP001058124">
    <property type="component" value="Unassembled WGS sequence"/>
</dbReference>
<dbReference type="PANTHER" id="PTHR33420:SF3">
    <property type="entry name" value="FIMBRIAL SUBUNIT ELFA"/>
    <property type="match status" value="1"/>
</dbReference>
<dbReference type="AlphaFoldDB" id="A0AAV5N997"/>
<sequence length="238" mass="25822">MKNDTSIGVWFTTDYRMTPPPTTYFYSYNANNAAYSVRAALVKTGSITYTSTPLSLPQAATFGTPDAGGYTPIPTVLGGGGITIIPPTCRLHTPEDYVVNMGEWTNKAQRPAYSTPKGFNINLECSGRPDNVYFRFEDTGISPGGNKNVSLYDGSGNKIDGLEIEMQYGGSRIDVDNTTITSVGPHGATKTNTQDFSFNSQSSVGFSARYVQRNNIQKAGTPYFGPVTGMVNMYVIYQ</sequence>
<feature type="domain" description="Fimbrial-type adhesion" evidence="5">
    <location>
        <begin position="83"/>
        <end position="238"/>
    </location>
</feature>
<evidence type="ECO:0000256" key="3">
    <source>
        <dbReference type="ARBA" id="ARBA00022729"/>
    </source>
</evidence>
<evidence type="ECO:0000313" key="6">
    <source>
        <dbReference type="EMBL" id="GKX57421.1"/>
    </source>
</evidence>
<evidence type="ECO:0000256" key="1">
    <source>
        <dbReference type="ARBA" id="ARBA00004561"/>
    </source>
</evidence>